<dbReference type="NCBIfam" id="TIGR01641">
    <property type="entry name" value="phageSPP1_gp7"/>
    <property type="match status" value="1"/>
</dbReference>
<gene>
    <name evidence="1" type="ORF">D4A81_08960</name>
</gene>
<dbReference type="OrthoDB" id="9765386at2"/>
<accession>A0A385Q1G8</accession>
<dbReference type="RefSeq" id="WP_111524596.1">
    <property type="nucleotide sequence ID" value="NZ_CP032364.1"/>
</dbReference>
<evidence type="ECO:0000313" key="1">
    <source>
        <dbReference type="EMBL" id="AYB00066.1"/>
    </source>
</evidence>
<name>A0A385Q1G8_9FIRM</name>
<reference evidence="1 2" key="1">
    <citation type="submission" date="2018-09" db="EMBL/GenBank/DDBJ databases">
        <title>Genome sequencing of Lachnoanaerobaculum umeaense DSM 23576.</title>
        <authorList>
            <person name="Kook J.-K."/>
            <person name="Park S.-N."/>
            <person name="Lim Y.K."/>
        </authorList>
    </citation>
    <scope>NUCLEOTIDE SEQUENCE [LARGE SCALE GENOMIC DNA]</scope>
    <source>
        <strain evidence="2">DSM 23576 \ CCUG 58757</strain>
    </source>
</reference>
<organism evidence="1 2">
    <name type="scientific">Lachnoanaerobaculum umeaense</name>
    <dbReference type="NCBI Taxonomy" id="617123"/>
    <lineage>
        <taxon>Bacteria</taxon>
        <taxon>Bacillati</taxon>
        <taxon>Bacillota</taxon>
        <taxon>Clostridia</taxon>
        <taxon>Lachnospirales</taxon>
        <taxon>Lachnospiraceae</taxon>
        <taxon>Lachnoanaerobaculum</taxon>
    </lineage>
</organism>
<dbReference type="EMBL" id="CP032364">
    <property type="protein sequence ID" value="AYB00066.1"/>
    <property type="molecule type" value="Genomic_DNA"/>
</dbReference>
<protein>
    <submittedName>
        <fullName evidence="1">Uncharacterized protein</fullName>
    </submittedName>
</protein>
<sequence>MKTADYWKDRFEQIEKICHDKGAVSYREIEEQYRKAQKEIESRISVWYQRFAVNNGITMQEARRLLTSRELAELKWDVNEYIKYGQQNAIDGKWMKQLENASAKAHISRLEALKLQVQQQVEVAFGNQLDSIDSTMRAVYSMGYMHTAFEIQKGVGVGHNFAALNQRLIDGVLKRPWAPDGKNFSDRVWSNKQKLINELNTTLTQGIILGKDPGKIINAMSKKLDVSKTAAGRLVMTESAAFASRAQEDCFKELDVEEYEIVATLDSHTSEICQDMDGKVFKMSERQIGVNAPPFHVNCRTTTAPYFDDWEELGIDRERVARNAKGDKYFVDGNMTYKEWEKKFVEVQKTDVDFMGQPRIFDGGNFKIKAYEVKGLRGIYTQTNSIEAQNTIKYIENMRLKGVLHSLDGVVVAKNLPGIAAYDHAKNLMYVNEQLCNKSIVHEWLKDGYFIAENVDDILKHEMFHKKHWDFIMTKGNDYGIIKNKLETDLHKYVAEQQMYNPSYITRIVCDNAYNGYRKKDNLNELIAEVLLQEEKGIIKDKRLLELVKRCVE</sequence>
<dbReference type="InterPro" id="IPR006528">
    <property type="entry name" value="Phage_head_morphogenesis_dom"/>
</dbReference>
<dbReference type="AlphaFoldDB" id="A0A385Q1G8"/>
<dbReference type="Proteomes" id="UP000265562">
    <property type="component" value="Chromosome"/>
</dbReference>
<keyword evidence="2" id="KW-1185">Reference proteome</keyword>
<dbReference type="Pfam" id="PF04233">
    <property type="entry name" value="Phage_Mu_F"/>
    <property type="match status" value="1"/>
</dbReference>
<proteinExistence type="predicted"/>
<evidence type="ECO:0000313" key="2">
    <source>
        <dbReference type="Proteomes" id="UP000265562"/>
    </source>
</evidence>
<dbReference type="KEGG" id="lua:D4A81_08960"/>